<feature type="compositionally biased region" description="Basic and acidic residues" evidence="1">
    <location>
        <begin position="790"/>
        <end position="867"/>
    </location>
</feature>
<dbReference type="VEuPathDB" id="PlasmoDB:PRCDC_0214200"/>
<dbReference type="AlphaFoldDB" id="A0A060RNA4"/>
<feature type="compositionally biased region" description="Basic and acidic residues" evidence="1">
    <location>
        <begin position="755"/>
        <end position="772"/>
    </location>
</feature>
<dbReference type="VEuPathDB" id="PlasmoDB:PRG01_0214500"/>
<feature type="compositionally biased region" description="Polar residues" evidence="1">
    <location>
        <begin position="964"/>
        <end position="983"/>
    </location>
</feature>
<gene>
    <name evidence="4" type="primary">ACS8</name>
    <name evidence="4" type="ORF">PRCDC_0214200</name>
</gene>
<reference evidence="4" key="1">
    <citation type="submission" date="2014-01" db="EMBL/GenBank/DDBJ databases">
        <authorList>
            <person name="Aslett M."/>
        </authorList>
    </citation>
    <scope>NUCLEOTIDE SEQUENCE</scope>
    <source>
        <strain evidence="4">CDC</strain>
    </source>
</reference>
<evidence type="ECO:0000256" key="1">
    <source>
        <dbReference type="SAM" id="MobiDB-lite"/>
    </source>
</evidence>
<feature type="signal peptide" evidence="2">
    <location>
        <begin position="1"/>
        <end position="22"/>
    </location>
</feature>
<keyword evidence="5" id="KW-1185">Reference proteome</keyword>
<evidence type="ECO:0000256" key="2">
    <source>
        <dbReference type="SAM" id="SignalP"/>
    </source>
</evidence>
<proteinExistence type="predicted"/>
<feature type="compositionally biased region" description="Polar residues" evidence="1">
    <location>
        <begin position="993"/>
        <end position="1003"/>
    </location>
</feature>
<dbReference type="EC" id="6.2.1.3" evidence="4"/>
<dbReference type="Pfam" id="PF00501">
    <property type="entry name" value="AMP-binding"/>
    <property type="match status" value="1"/>
</dbReference>
<evidence type="ECO:0000313" key="5">
    <source>
        <dbReference type="Proteomes" id="UP000027581"/>
    </source>
</evidence>
<feature type="compositionally biased region" description="Basic and acidic residues" evidence="1">
    <location>
        <begin position="931"/>
        <end position="944"/>
    </location>
</feature>
<feature type="chain" id="PRO_5001591126" evidence="2">
    <location>
        <begin position="23"/>
        <end position="1013"/>
    </location>
</feature>
<dbReference type="GO" id="GO:0005783">
    <property type="term" value="C:endoplasmic reticulum"/>
    <property type="evidence" value="ECO:0007669"/>
    <property type="project" value="TreeGrafter"/>
</dbReference>
<dbReference type="Proteomes" id="UP000027581">
    <property type="component" value="Unassembled WGS sequence"/>
</dbReference>
<feature type="compositionally biased region" description="Polar residues" evidence="1">
    <location>
        <begin position="948"/>
        <end position="957"/>
    </location>
</feature>
<evidence type="ECO:0000313" key="4">
    <source>
        <dbReference type="EMBL" id="CDO62380.1"/>
    </source>
</evidence>
<feature type="compositionally biased region" description="Polar residues" evidence="1">
    <location>
        <begin position="896"/>
        <end position="911"/>
    </location>
</feature>
<name>A0A060RNA4_PLARE</name>
<dbReference type="GO" id="GO:0016020">
    <property type="term" value="C:membrane"/>
    <property type="evidence" value="ECO:0007669"/>
    <property type="project" value="TreeGrafter"/>
</dbReference>
<protein>
    <submittedName>
        <fullName evidence="4">Acyl-CoA synthetase</fullName>
        <ecNumber evidence="4">6.2.1.3</ecNumber>
    </submittedName>
</protein>
<feature type="region of interest" description="Disordered" evidence="1">
    <location>
        <begin position="747"/>
        <end position="1013"/>
    </location>
</feature>
<dbReference type="SUPFAM" id="SSF56801">
    <property type="entry name" value="Acetyl-CoA synthetase-like"/>
    <property type="match status" value="1"/>
</dbReference>
<feature type="domain" description="AMP-dependent synthetase/ligase" evidence="3">
    <location>
        <begin position="77"/>
        <end position="554"/>
    </location>
</feature>
<organism evidence="4 5">
    <name type="scientific">Plasmodium reichenowi</name>
    <dbReference type="NCBI Taxonomy" id="5854"/>
    <lineage>
        <taxon>Eukaryota</taxon>
        <taxon>Sar</taxon>
        <taxon>Alveolata</taxon>
        <taxon>Apicomplexa</taxon>
        <taxon>Aconoidasida</taxon>
        <taxon>Haemosporida</taxon>
        <taxon>Plasmodiidae</taxon>
        <taxon>Plasmodium</taxon>
        <taxon>Plasmodium (Laverania)</taxon>
    </lineage>
</organism>
<dbReference type="EMBL" id="HG810763">
    <property type="protein sequence ID" value="CDO62380.1"/>
    <property type="molecule type" value="Genomic_DNA"/>
</dbReference>
<dbReference type="InterPro" id="IPR020845">
    <property type="entry name" value="AMP-binding_CS"/>
</dbReference>
<dbReference type="Gene3D" id="3.40.50.12780">
    <property type="entry name" value="N-terminal domain of ligase-like"/>
    <property type="match status" value="1"/>
</dbReference>
<dbReference type="InterPro" id="IPR000873">
    <property type="entry name" value="AMP-dep_synth/lig_dom"/>
</dbReference>
<dbReference type="PANTHER" id="PTHR43272:SF3">
    <property type="entry name" value="LONG CHAIN ACYL-COA SYNTHETASE 4"/>
    <property type="match status" value="1"/>
</dbReference>
<accession>A0A060RNA4</accession>
<feature type="compositionally biased region" description="Polar residues" evidence="1">
    <location>
        <begin position="868"/>
        <end position="889"/>
    </location>
</feature>
<dbReference type="InterPro" id="IPR042099">
    <property type="entry name" value="ANL_N_sf"/>
</dbReference>
<reference evidence="4" key="2">
    <citation type="submission" date="2014-05" db="EMBL/GenBank/DDBJ databases">
        <title>The genome sequences of chimpanzee malaria parasites reveal the path to human adaptation.</title>
        <authorList>
            <person name="Otto T.D."/>
            <person name="Rayner J.C."/>
            <person name="Boehme U."/>
            <person name="Pain A."/>
            <person name="Spottiswoode N."/>
            <person name="Sanders M."/>
            <person name="Quail M."/>
            <person name="Ollomo B."/>
            <person name="Renaud F."/>
            <person name="Thomas A.W."/>
            <person name="Prugnolle F."/>
            <person name="Conway D.J."/>
            <person name="Newbold C."/>
            <person name="Berriman M."/>
        </authorList>
    </citation>
    <scope>NUCLEOTIDE SEQUENCE [LARGE SCALE GENOMIC DNA]</scope>
    <source>
        <strain evidence="4">CDC</strain>
    </source>
</reference>
<dbReference type="PROSITE" id="PS00455">
    <property type="entry name" value="AMP_BINDING"/>
    <property type="match status" value="1"/>
</dbReference>
<dbReference type="PANTHER" id="PTHR43272">
    <property type="entry name" value="LONG-CHAIN-FATTY-ACID--COA LIGASE"/>
    <property type="match status" value="1"/>
</dbReference>
<dbReference type="GO" id="GO:0004467">
    <property type="term" value="F:long-chain fatty acid-CoA ligase activity"/>
    <property type="evidence" value="ECO:0007669"/>
    <property type="project" value="UniProtKB-EC"/>
</dbReference>
<keyword evidence="4" id="KW-0436">Ligase</keyword>
<evidence type="ECO:0000259" key="3">
    <source>
        <dbReference type="Pfam" id="PF00501"/>
    </source>
</evidence>
<sequence length="1013" mass="117137">MHIIFSVYLFIIYIIHVYPCKSGCFGKDKGYSEICEKAIYENESNTYCMKDHLIRKSLFIYKPIMKLLLKKYRLRNNKIAIVEHAYGEPQNFITYGRFFRKVLSLSHALNNFEGQGIQGKSYKEHQNRGWFRLLGIYGSNSINWLIADMAAMMSGVTSLILHSKFSIDVIVNILNETKLEWLCLDLDLVDGLLLRRHELPYLKKLIILDNLVKPIRIDILRYVFNNENNVSEYDDGSDDDENSEESDESFEINMGLAEYDVEKLEKIKDLKERSKYVGIRFLEFDDVSSVPTKIYNIQNEEPDFITSIVYTSGTSGKPKGVMLSNLNMYNAIVPLCKHSMLNYHPKAHLSYLPVSHIYERINVYVAFLCGIKVDIWSKNINFFSRDMFNSKGELLVGVPKVFNRIYSNIMAEINNLSDIKRRNIKNVFSLRRSVNCDCFTDLLEGITGYSTKIRNCVNPNLEVILNGGGKLSPRIAEELRVILNVNFYQGYGLTETTGPIFVQQRRDYNTESMGGPISPNTKYKVRTWETYKASDSTPKGELLIKSDSIFKGYFLERELTENSFTYDRFFVTGDIVQINDNGSLTFLDRSKGLVKLSQGEYIETDLLNNIYSEIPFINHCVVYGDDSLDEALAIISVDKYLLYRCLRDDNMLNDTGINENNYLDKLSDKNLNTKYFINYVKNKMLEVYNNTNLNRYNIINHIYLTSKTWDTTNYLTPTMKVKRFSVIQDYAFFIDQVKNIFKKKLKGQTQHTQHLKKETSGEQEKKNDENHQQKSKKSFFSRLSQKRKSRSQEKNESKSEEKSESESEEKNESKSEEKNKSKSEEKNESKSEEKNKSKSEEKNKSKSKEKNKSKSKEKNKSKSKEKNTSTLPQEKNTSTLPQDNISIPVQNKIEKSQQNNMSNITLKSTLKSADASLKIPEKNKVQTNKSKSKEKNKSKSKEKNTSTLPQDNISIPVQNKIEKPQQNNMSNITLKSTLKSTDASLKIPEKNKVQSNKSKFQVQTEREELEMNS</sequence>
<keyword evidence="2" id="KW-0732">Signal</keyword>
<feature type="compositionally biased region" description="Basic residues" evidence="1">
    <location>
        <begin position="773"/>
        <end position="789"/>
    </location>
</feature>